<reference evidence="2 3" key="1">
    <citation type="submission" date="2024-01" db="EMBL/GenBank/DDBJ databases">
        <title>The complete chloroplast genome sequence of Lithospermum erythrorhizon: insights into the phylogenetic relationship among Boraginaceae species and the maternal lineages of purple gromwells.</title>
        <authorList>
            <person name="Okada T."/>
            <person name="Watanabe K."/>
        </authorList>
    </citation>
    <scope>NUCLEOTIDE SEQUENCE [LARGE SCALE GENOMIC DNA]</scope>
</reference>
<keyword evidence="3" id="KW-1185">Reference proteome</keyword>
<evidence type="ECO:0000259" key="1">
    <source>
        <dbReference type="Pfam" id="PF13966"/>
    </source>
</evidence>
<dbReference type="Pfam" id="PF13966">
    <property type="entry name" value="zf-RVT"/>
    <property type="match status" value="1"/>
</dbReference>
<organism evidence="2 3">
    <name type="scientific">Lithospermum erythrorhizon</name>
    <name type="common">Purple gromwell</name>
    <name type="synonym">Lithospermum officinale var. erythrorhizon</name>
    <dbReference type="NCBI Taxonomy" id="34254"/>
    <lineage>
        <taxon>Eukaryota</taxon>
        <taxon>Viridiplantae</taxon>
        <taxon>Streptophyta</taxon>
        <taxon>Embryophyta</taxon>
        <taxon>Tracheophyta</taxon>
        <taxon>Spermatophyta</taxon>
        <taxon>Magnoliopsida</taxon>
        <taxon>eudicotyledons</taxon>
        <taxon>Gunneridae</taxon>
        <taxon>Pentapetalae</taxon>
        <taxon>asterids</taxon>
        <taxon>lamiids</taxon>
        <taxon>Boraginales</taxon>
        <taxon>Boraginaceae</taxon>
        <taxon>Boraginoideae</taxon>
        <taxon>Lithospermeae</taxon>
        <taxon>Lithospermum</taxon>
    </lineage>
</organism>
<feature type="domain" description="Reverse transcriptase zinc-binding" evidence="1">
    <location>
        <begin position="76"/>
        <end position="159"/>
    </location>
</feature>
<protein>
    <recommendedName>
        <fullName evidence="1">Reverse transcriptase zinc-binding domain-containing protein</fullName>
    </recommendedName>
</protein>
<evidence type="ECO:0000313" key="2">
    <source>
        <dbReference type="EMBL" id="GAA0156694.1"/>
    </source>
</evidence>
<sequence>MKQKTLYIGNWDRGAVIFGWIPGGTRVRDLWKDGAWDEAKLSGLLSQAHVDLAKAVFIDQGAANKVIWKLSSDGHFNFKCAFEENRQPKELFPVSSVLWHQNITRKMSFLAWRLLHKWLPVDEMLVRKGIHIASKCYCCAQVETLDYVFFTNPVAVRVWAHFAGLGHIRQVTPIVILWALWEARNKAKHNSASYSFAKICSRITQLLICNARANMTQSKYWKGDTFMASKLGVYILPQKCKKPTLLAWEKPDRGVYKLNIDAVFKVGRAAYGGILRDSNGQLVFAMGYKEWLFLLSKQRWMHYYTV</sequence>
<dbReference type="InterPro" id="IPR026960">
    <property type="entry name" value="RVT-Znf"/>
</dbReference>
<proteinExistence type="predicted"/>
<comment type="caution">
    <text evidence="2">The sequence shown here is derived from an EMBL/GenBank/DDBJ whole genome shotgun (WGS) entry which is preliminary data.</text>
</comment>
<accession>A0AAV3PXX2</accession>
<dbReference type="AlphaFoldDB" id="A0AAV3PXX2"/>
<name>A0AAV3PXX2_LITER</name>
<dbReference type="EMBL" id="BAABME010002927">
    <property type="protein sequence ID" value="GAA0156694.1"/>
    <property type="molecule type" value="Genomic_DNA"/>
</dbReference>
<dbReference type="Proteomes" id="UP001454036">
    <property type="component" value="Unassembled WGS sequence"/>
</dbReference>
<evidence type="ECO:0000313" key="3">
    <source>
        <dbReference type="Proteomes" id="UP001454036"/>
    </source>
</evidence>
<gene>
    <name evidence="2" type="ORF">LIER_14124</name>
</gene>